<evidence type="ECO:0000313" key="1">
    <source>
        <dbReference type="EMBL" id="RZT00498.1"/>
    </source>
</evidence>
<dbReference type="Proteomes" id="UP000292927">
    <property type="component" value="Unassembled WGS sequence"/>
</dbReference>
<organism evidence="1 2">
    <name type="scientific">Cuneatibacter caecimuris</name>
    <dbReference type="NCBI Taxonomy" id="1796618"/>
    <lineage>
        <taxon>Bacteria</taxon>
        <taxon>Bacillati</taxon>
        <taxon>Bacillota</taxon>
        <taxon>Clostridia</taxon>
        <taxon>Lachnospirales</taxon>
        <taxon>Lachnospiraceae</taxon>
        <taxon>Cuneatibacter</taxon>
    </lineage>
</organism>
<proteinExistence type="predicted"/>
<protein>
    <recommendedName>
        <fullName evidence="3">Molecular chaperone GroEL</fullName>
    </recommendedName>
</protein>
<keyword evidence="2" id="KW-1185">Reference proteome</keyword>
<reference evidence="1 2" key="1">
    <citation type="submission" date="2019-02" db="EMBL/GenBank/DDBJ databases">
        <title>Genomic Encyclopedia of Type Strains, Phase IV (KMG-IV): sequencing the most valuable type-strain genomes for metagenomic binning, comparative biology and taxonomic classification.</title>
        <authorList>
            <person name="Goeker M."/>
        </authorList>
    </citation>
    <scope>NUCLEOTIDE SEQUENCE [LARGE SCALE GENOMIC DNA]</scope>
    <source>
        <strain evidence="1 2">DSM 29486</strain>
    </source>
</reference>
<accession>A0A4Q7PJP7</accession>
<sequence>MASYVSPQVREKFETLSVDLKNCILERNVRIETMVDLVRVLNDIVSESSSAINKN</sequence>
<comment type="caution">
    <text evidence="1">The sequence shown here is derived from an EMBL/GenBank/DDBJ whole genome shotgun (WGS) entry which is preliminary data.</text>
</comment>
<evidence type="ECO:0000313" key="2">
    <source>
        <dbReference type="Proteomes" id="UP000292927"/>
    </source>
</evidence>
<dbReference type="EMBL" id="SGXF01000003">
    <property type="protein sequence ID" value="RZT00498.1"/>
    <property type="molecule type" value="Genomic_DNA"/>
</dbReference>
<dbReference type="RefSeq" id="WP_130435110.1">
    <property type="nucleotide sequence ID" value="NZ_SGXF01000003.1"/>
</dbReference>
<name>A0A4Q7PJP7_9FIRM</name>
<gene>
    <name evidence="1" type="ORF">EV209_1812</name>
</gene>
<dbReference type="OrthoDB" id="1860641at2"/>
<evidence type="ECO:0008006" key="3">
    <source>
        <dbReference type="Google" id="ProtNLM"/>
    </source>
</evidence>
<dbReference type="AlphaFoldDB" id="A0A4Q7PJP7"/>